<sequence length="461" mass="47060">MPRSAPAPDTFPPAGLGEGRGNGVGAGEGRRGRQTPAQAGSERHHSRRAPQPAAGMRRAGPWCLLLAAASALARTPPPPRAAVRCPPAGACFSAHLANVSYAEARGACDQRQGGLAWVSGEAELRLLLGLLAEAGVPTPALFWVGLKRNASACTHEEQPLRGFSWEDVGGGTAPQEVPAALGRWVREPLRSCLTARCAGLHLARNGPRWGWKERVCQLESPGYLCRYQYEGACPDLSPAGALDLNYRLPFEEHSSGPGFSPPGTVLTVACPGGEVRFTCQPEPGGFAWKAAEKPLCPCPFGRRSPDSGRCAEAAGCRDAAGGVACACTPDGPGGPDGTPCPGTGPTPTATGGPAEPSGARTEGRRPSIPAPGGSVEPPATTTAAAGGEKTAAPPPSSSSNYVFILVTVAVVVLVILVMTVLGVFKICFNKQSEGHGDKEPPEAGSKAEAGSAEPSGAAGGE</sequence>
<feature type="compositionally biased region" description="Basic and acidic residues" evidence="7">
    <location>
        <begin position="432"/>
        <end position="441"/>
    </location>
</feature>
<feature type="compositionally biased region" description="Low complexity" evidence="7">
    <location>
        <begin position="337"/>
        <end position="354"/>
    </location>
</feature>
<dbReference type="InterPro" id="IPR001304">
    <property type="entry name" value="C-type_lectin-like"/>
</dbReference>
<evidence type="ECO:0000256" key="7">
    <source>
        <dbReference type="SAM" id="MobiDB-lite"/>
    </source>
</evidence>
<evidence type="ECO:0000256" key="6">
    <source>
        <dbReference type="ARBA" id="ARBA00023136"/>
    </source>
</evidence>
<dbReference type="InterPro" id="IPR016186">
    <property type="entry name" value="C-type_lectin-like/link_sf"/>
</dbReference>
<dbReference type="GO" id="GO:1990430">
    <property type="term" value="F:extracellular matrix protein binding"/>
    <property type="evidence" value="ECO:0007669"/>
    <property type="project" value="TreeGrafter"/>
</dbReference>
<dbReference type="SUPFAM" id="SSF56436">
    <property type="entry name" value="C-type lectin-like"/>
    <property type="match status" value="1"/>
</dbReference>
<dbReference type="GO" id="GO:0050840">
    <property type="term" value="F:extracellular matrix binding"/>
    <property type="evidence" value="ECO:0007669"/>
    <property type="project" value="TreeGrafter"/>
</dbReference>
<dbReference type="PANTHER" id="PTHR14789:SF5">
    <property type="entry name" value="C-TYPE LECTIN DOMAIN FAMILY 14 MEMBER A"/>
    <property type="match status" value="1"/>
</dbReference>
<dbReference type="Proteomes" id="UP000694553">
    <property type="component" value="Unassembled WGS sequence"/>
</dbReference>
<comment type="subcellular location">
    <subcellularLocation>
        <location evidence="1">Membrane</location>
        <topology evidence="1">Single-pass type I membrane protein</topology>
    </subcellularLocation>
</comment>
<dbReference type="AlphaFoldDB" id="A0A8C3DNR7"/>
<evidence type="ECO:0000256" key="2">
    <source>
        <dbReference type="ARBA" id="ARBA00022692"/>
    </source>
</evidence>
<dbReference type="InterPro" id="IPR016187">
    <property type="entry name" value="CTDL_fold"/>
</dbReference>
<accession>A0A8C3DNR7</accession>
<evidence type="ECO:0000256" key="5">
    <source>
        <dbReference type="ARBA" id="ARBA00022989"/>
    </source>
</evidence>
<evidence type="ECO:0000313" key="9">
    <source>
        <dbReference type="Ensembl" id="ENSCMUP00000009718.1"/>
    </source>
</evidence>
<dbReference type="RefSeq" id="XP_031968388.1">
    <property type="nucleotide sequence ID" value="XM_032112497.1"/>
</dbReference>
<dbReference type="CTD" id="161198"/>
<organism evidence="9 10">
    <name type="scientific">Corvus moneduloides</name>
    <name type="common">New Caledonian crow</name>
    <dbReference type="NCBI Taxonomy" id="1196302"/>
    <lineage>
        <taxon>Eukaryota</taxon>
        <taxon>Metazoa</taxon>
        <taxon>Chordata</taxon>
        <taxon>Craniata</taxon>
        <taxon>Vertebrata</taxon>
        <taxon>Euteleostomi</taxon>
        <taxon>Archelosauria</taxon>
        <taxon>Archosauria</taxon>
        <taxon>Dinosauria</taxon>
        <taxon>Saurischia</taxon>
        <taxon>Theropoda</taxon>
        <taxon>Coelurosauria</taxon>
        <taxon>Aves</taxon>
        <taxon>Neognathae</taxon>
        <taxon>Neoaves</taxon>
        <taxon>Telluraves</taxon>
        <taxon>Australaves</taxon>
        <taxon>Passeriformes</taxon>
        <taxon>Corvoidea</taxon>
        <taxon>Corvidae</taxon>
        <taxon>Corvus</taxon>
    </lineage>
</organism>
<feature type="region of interest" description="Disordered" evidence="7">
    <location>
        <begin position="337"/>
        <end position="397"/>
    </location>
</feature>
<feature type="compositionally biased region" description="Gly residues" evidence="7">
    <location>
        <begin position="16"/>
        <end position="27"/>
    </location>
</feature>
<keyword evidence="6 8" id="KW-0472">Membrane</keyword>
<evidence type="ECO:0000256" key="1">
    <source>
        <dbReference type="ARBA" id="ARBA00004479"/>
    </source>
</evidence>
<evidence type="ECO:0000256" key="4">
    <source>
        <dbReference type="ARBA" id="ARBA00022734"/>
    </source>
</evidence>
<reference evidence="10" key="1">
    <citation type="submission" date="2019-10" db="EMBL/GenBank/DDBJ databases">
        <title>Corvus moneduloides (New Caledonian crow) genome, bCorMon1, primary haplotype.</title>
        <authorList>
            <person name="Rutz C."/>
            <person name="Fungtammasan C."/>
            <person name="Mountcastle J."/>
            <person name="Formenti G."/>
            <person name="Chow W."/>
            <person name="Howe K."/>
            <person name="Steele M.P."/>
            <person name="Fernandes J."/>
            <person name="Gilbert M.T.P."/>
            <person name="Fedrigo O."/>
            <person name="Jarvis E.D."/>
            <person name="Gemmell N."/>
        </authorList>
    </citation>
    <scope>NUCLEOTIDE SEQUENCE [LARGE SCALE GENOMIC DNA]</scope>
</reference>
<feature type="region of interest" description="Disordered" evidence="7">
    <location>
        <begin position="1"/>
        <end position="55"/>
    </location>
</feature>
<dbReference type="OrthoDB" id="9890094at2759"/>
<feature type="region of interest" description="Disordered" evidence="7">
    <location>
        <begin position="432"/>
        <end position="461"/>
    </location>
</feature>
<proteinExistence type="predicted"/>
<protein>
    <submittedName>
        <fullName evidence="9">C-type lectin domain containing 14A</fullName>
    </submittedName>
</protein>
<keyword evidence="4" id="KW-0430">Lectin</keyword>
<dbReference type="GO" id="GO:0009897">
    <property type="term" value="C:external side of plasma membrane"/>
    <property type="evidence" value="ECO:0007669"/>
    <property type="project" value="TreeGrafter"/>
</dbReference>
<dbReference type="GO" id="GO:0030246">
    <property type="term" value="F:carbohydrate binding"/>
    <property type="evidence" value="ECO:0007669"/>
    <property type="project" value="UniProtKB-KW"/>
</dbReference>
<dbReference type="PANTHER" id="PTHR14789">
    <property type="entry name" value="CHONDROLECTIN VARIANT CHODLFDELTAE"/>
    <property type="match status" value="1"/>
</dbReference>
<keyword evidence="10" id="KW-1185">Reference proteome</keyword>
<evidence type="ECO:0000256" key="8">
    <source>
        <dbReference type="SAM" id="Phobius"/>
    </source>
</evidence>
<dbReference type="GO" id="GO:0031012">
    <property type="term" value="C:extracellular matrix"/>
    <property type="evidence" value="ECO:0007669"/>
    <property type="project" value="TreeGrafter"/>
</dbReference>
<evidence type="ECO:0000313" key="10">
    <source>
        <dbReference type="Proteomes" id="UP000694553"/>
    </source>
</evidence>
<gene>
    <name evidence="9" type="primary">CLEC14A</name>
</gene>
<dbReference type="GO" id="GO:0016477">
    <property type="term" value="P:cell migration"/>
    <property type="evidence" value="ECO:0007669"/>
    <property type="project" value="TreeGrafter"/>
</dbReference>
<feature type="transmembrane region" description="Helical" evidence="8">
    <location>
        <begin position="401"/>
        <end position="424"/>
    </location>
</feature>
<evidence type="ECO:0000256" key="3">
    <source>
        <dbReference type="ARBA" id="ARBA00022729"/>
    </source>
</evidence>
<dbReference type="Gene3D" id="3.10.100.10">
    <property type="entry name" value="Mannose-Binding Protein A, subunit A"/>
    <property type="match status" value="1"/>
</dbReference>
<dbReference type="OMA" id="ELPNCLD"/>
<feature type="compositionally biased region" description="Low complexity" evidence="7">
    <location>
        <begin position="376"/>
        <end position="391"/>
    </location>
</feature>
<dbReference type="Ensembl" id="ENSCMUT00000010444.2">
    <property type="protein sequence ID" value="ENSCMUP00000009718.1"/>
    <property type="gene ID" value="ENSCMUG00000006222.2"/>
</dbReference>
<reference evidence="9" key="3">
    <citation type="submission" date="2025-09" db="UniProtKB">
        <authorList>
            <consortium name="Ensembl"/>
        </authorList>
    </citation>
    <scope>IDENTIFICATION</scope>
</reference>
<dbReference type="PROSITE" id="PS50041">
    <property type="entry name" value="C_TYPE_LECTIN_2"/>
    <property type="match status" value="1"/>
</dbReference>
<keyword evidence="2 8" id="KW-0812">Transmembrane</keyword>
<dbReference type="InterPro" id="IPR051505">
    <property type="entry name" value="C-type_lectin_domain"/>
</dbReference>
<reference evidence="9" key="2">
    <citation type="submission" date="2025-08" db="UniProtKB">
        <authorList>
            <consortium name="Ensembl"/>
        </authorList>
    </citation>
    <scope>IDENTIFICATION</scope>
</reference>
<keyword evidence="3" id="KW-0732">Signal</keyword>
<dbReference type="GeneID" id="116445642"/>
<name>A0A8C3DNR7_CORMO</name>
<feature type="compositionally biased region" description="Low complexity" evidence="7">
    <location>
        <begin position="442"/>
        <end position="461"/>
    </location>
</feature>
<keyword evidence="5 8" id="KW-1133">Transmembrane helix</keyword>